<evidence type="ECO:0000313" key="3">
    <source>
        <dbReference type="Proteomes" id="UP000765509"/>
    </source>
</evidence>
<protein>
    <submittedName>
        <fullName evidence="2">Uncharacterized protein</fullName>
    </submittedName>
</protein>
<name>A0A9Q3D9B8_9BASI</name>
<reference evidence="2" key="1">
    <citation type="submission" date="2021-03" db="EMBL/GenBank/DDBJ databases">
        <title>Draft genome sequence of rust myrtle Austropuccinia psidii MF-1, a brazilian biotype.</title>
        <authorList>
            <person name="Quecine M.C."/>
            <person name="Pachon D.M.R."/>
            <person name="Bonatelli M.L."/>
            <person name="Correr F.H."/>
            <person name="Franceschini L.M."/>
            <person name="Leite T.F."/>
            <person name="Margarido G.R.A."/>
            <person name="Almeida C.A."/>
            <person name="Ferrarezi J.A."/>
            <person name="Labate C.A."/>
        </authorList>
    </citation>
    <scope>NUCLEOTIDE SEQUENCE</scope>
    <source>
        <strain evidence="2">MF-1</strain>
    </source>
</reference>
<evidence type="ECO:0000256" key="1">
    <source>
        <dbReference type="SAM" id="MobiDB-lite"/>
    </source>
</evidence>
<keyword evidence="3" id="KW-1185">Reference proteome</keyword>
<sequence>MFMGPQKTEDLLRGWTPISLKAKVQQINACFKNQIILSEDQMKKLAQGKENSSVEAPQASTSKNLASTSAKKGKASPKEQSEGQEKGKVQM</sequence>
<proteinExistence type="predicted"/>
<dbReference type="Proteomes" id="UP000765509">
    <property type="component" value="Unassembled WGS sequence"/>
</dbReference>
<dbReference type="EMBL" id="AVOT02014442">
    <property type="protein sequence ID" value="MBW0497887.1"/>
    <property type="molecule type" value="Genomic_DNA"/>
</dbReference>
<evidence type="ECO:0000313" key="2">
    <source>
        <dbReference type="EMBL" id="MBW0497887.1"/>
    </source>
</evidence>
<organism evidence="2 3">
    <name type="scientific">Austropuccinia psidii MF-1</name>
    <dbReference type="NCBI Taxonomy" id="1389203"/>
    <lineage>
        <taxon>Eukaryota</taxon>
        <taxon>Fungi</taxon>
        <taxon>Dikarya</taxon>
        <taxon>Basidiomycota</taxon>
        <taxon>Pucciniomycotina</taxon>
        <taxon>Pucciniomycetes</taxon>
        <taxon>Pucciniales</taxon>
        <taxon>Sphaerophragmiaceae</taxon>
        <taxon>Austropuccinia</taxon>
    </lineage>
</organism>
<feature type="region of interest" description="Disordered" evidence="1">
    <location>
        <begin position="44"/>
        <end position="91"/>
    </location>
</feature>
<accession>A0A9Q3D9B8</accession>
<dbReference type="AlphaFoldDB" id="A0A9Q3D9B8"/>
<feature type="compositionally biased region" description="Polar residues" evidence="1">
    <location>
        <begin position="49"/>
        <end position="70"/>
    </location>
</feature>
<feature type="compositionally biased region" description="Basic and acidic residues" evidence="1">
    <location>
        <begin position="76"/>
        <end position="91"/>
    </location>
</feature>
<comment type="caution">
    <text evidence="2">The sequence shown here is derived from an EMBL/GenBank/DDBJ whole genome shotgun (WGS) entry which is preliminary data.</text>
</comment>
<gene>
    <name evidence="2" type="ORF">O181_037602</name>
</gene>